<dbReference type="InterPro" id="IPR028081">
    <property type="entry name" value="Leu-bd"/>
</dbReference>
<evidence type="ECO:0000259" key="2">
    <source>
        <dbReference type="Pfam" id="PF13458"/>
    </source>
</evidence>
<proteinExistence type="predicted"/>
<reference evidence="3" key="1">
    <citation type="submission" date="2020-05" db="EMBL/GenBank/DDBJ databases">
        <authorList>
            <person name="Chiriac C."/>
            <person name="Salcher M."/>
            <person name="Ghai R."/>
            <person name="Kavagutti S V."/>
        </authorList>
    </citation>
    <scope>NUCLEOTIDE SEQUENCE</scope>
</reference>
<feature type="domain" description="Leucine-binding protein" evidence="2">
    <location>
        <begin position="58"/>
        <end position="389"/>
    </location>
</feature>
<keyword evidence="1" id="KW-0732">Signal</keyword>
<accession>A0A6J7PE44</accession>
<dbReference type="Gene3D" id="3.40.50.2300">
    <property type="match status" value="2"/>
</dbReference>
<dbReference type="InterPro" id="IPR028082">
    <property type="entry name" value="Peripla_BP_I"/>
</dbReference>
<dbReference type="PROSITE" id="PS51257">
    <property type="entry name" value="PROKAR_LIPOPROTEIN"/>
    <property type="match status" value="1"/>
</dbReference>
<gene>
    <name evidence="3" type="ORF">UFOPK3957_01606</name>
</gene>
<name>A0A6J7PE44_9ZZZZ</name>
<protein>
    <submittedName>
        <fullName evidence="3">Unannotated protein</fullName>
    </submittedName>
</protein>
<organism evidence="3">
    <name type="scientific">freshwater metagenome</name>
    <dbReference type="NCBI Taxonomy" id="449393"/>
    <lineage>
        <taxon>unclassified sequences</taxon>
        <taxon>metagenomes</taxon>
        <taxon>ecological metagenomes</taxon>
    </lineage>
</organism>
<evidence type="ECO:0000313" key="3">
    <source>
        <dbReference type="EMBL" id="CAB5001453.1"/>
    </source>
</evidence>
<sequence length="395" mass="39286">MKKRLALGMGGLAAFAMVASGCAGGSTSTESSAAAASAPAASAAASAPAEAPVCGGSIAVMAPLTGGAASIGQEQLNFAKLAVDDFNAANSSTYALVESDTQLDAGQASTQSTSIVSDSAIIGVVGPAGSQEVSAVGPAFTEAGLGFVSASATNPDLTNGDNPTFFRVVPTDAVQGPTDAEFIAGTIGAKKVVVIEEKTDYGTGIAKSVADALTAAGVANEVIAVPEDKKSYDDVVSKVGDDVDVVFVTFQVAAKSEQVAQSLVKSGKKAVVFGSDGSFSGDFKTPGSYVSAFAPDIKGVPAAADVAQRFSDAYGEFGTFGPPVYVATQSILQAAQRACAAGANDRAGVLAELKNTNIAGSILGGDIAFDAMGDVNGAKFYIFKLDESGAPQLVQ</sequence>
<dbReference type="SUPFAM" id="SSF53822">
    <property type="entry name" value="Periplasmic binding protein-like I"/>
    <property type="match status" value="1"/>
</dbReference>
<dbReference type="PANTHER" id="PTHR47151">
    <property type="entry name" value="LEU/ILE/VAL-BINDING ABC TRANSPORTER SUBUNIT"/>
    <property type="match status" value="1"/>
</dbReference>
<dbReference type="PANTHER" id="PTHR47151:SF2">
    <property type="entry name" value="AMINO ACID BINDING PROTEIN"/>
    <property type="match status" value="1"/>
</dbReference>
<evidence type="ECO:0000256" key="1">
    <source>
        <dbReference type="ARBA" id="ARBA00022729"/>
    </source>
</evidence>
<dbReference type="Pfam" id="PF13458">
    <property type="entry name" value="Peripla_BP_6"/>
    <property type="match status" value="1"/>
</dbReference>
<dbReference type="AlphaFoldDB" id="A0A6J7PE44"/>
<dbReference type="CDD" id="cd06342">
    <property type="entry name" value="PBP1_ABC_LIVBP-like"/>
    <property type="match status" value="1"/>
</dbReference>
<dbReference type="EMBL" id="CAFBOM010000311">
    <property type="protein sequence ID" value="CAB5001453.1"/>
    <property type="molecule type" value="Genomic_DNA"/>
</dbReference>